<name>A0A8T0IMD8_CERPU</name>
<organism evidence="1 2">
    <name type="scientific">Ceratodon purpureus</name>
    <name type="common">Fire moss</name>
    <name type="synonym">Dicranum purpureum</name>
    <dbReference type="NCBI Taxonomy" id="3225"/>
    <lineage>
        <taxon>Eukaryota</taxon>
        <taxon>Viridiplantae</taxon>
        <taxon>Streptophyta</taxon>
        <taxon>Embryophyta</taxon>
        <taxon>Bryophyta</taxon>
        <taxon>Bryophytina</taxon>
        <taxon>Bryopsida</taxon>
        <taxon>Dicranidae</taxon>
        <taxon>Pseudoditrichales</taxon>
        <taxon>Ditrichaceae</taxon>
        <taxon>Ceratodon</taxon>
    </lineage>
</organism>
<keyword evidence="2" id="KW-1185">Reference proteome</keyword>
<dbReference type="AlphaFoldDB" id="A0A8T0IMD8"/>
<proteinExistence type="predicted"/>
<evidence type="ECO:0000313" key="1">
    <source>
        <dbReference type="EMBL" id="KAG0584185.1"/>
    </source>
</evidence>
<evidence type="ECO:0000313" key="2">
    <source>
        <dbReference type="Proteomes" id="UP000822688"/>
    </source>
</evidence>
<dbReference type="Proteomes" id="UP000822688">
    <property type="component" value="Chromosome 3"/>
</dbReference>
<accession>A0A8T0IMD8</accession>
<dbReference type="EMBL" id="CM026423">
    <property type="protein sequence ID" value="KAG0584185.1"/>
    <property type="molecule type" value="Genomic_DNA"/>
</dbReference>
<sequence length="101" mass="11364">MEAYAPFLTIHLAPRNQFACRCTVSKFSVTRNMDMAFLFFVLANELDIIICKVSIIYCISSCGVKHGNVHTTMCDSLLECKKPEVNFFMNMVQLGLVCTAN</sequence>
<protein>
    <submittedName>
        <fullName evidence="1">Uncharacterized protein</fullName>
    </submittedName>
</protein>
<gene>
    <name evidence="1" type="ORF">KC19_3G191500</name>
</gene>
<reference evidence="1" key="1">
    <citation type="submission" date="2020-06" db="EMBL/GenBank/DDBJ databases">
        <title>WGS assembly of Ceratodon purpureus strain R40.</title>
        <authorList>
            <person name="Carey S.B."/>
            <person name="Jenkins J."/>
            <person name="Shu S."/>
            <person name="Lovell J.T."/>
            <person name="Sreedasyam A."/>
            <person name="Maumus F."/>
            <person name="Tiley G.P."/>
            <person name="Fernandez-Pozo N."/>
            <person name="Barry K."/>
            <person name="Chen C."/>
            <person name="Wang M."/>
            <person name="Lipzen A."/>
            <person name="Daum C."/>
            <person name="Saski C.A."/>
            <person name="Payton A.C."/>
            <person name="Mcbreen J.C."/>
            <person name="Conrad R.E."/>
            <person name="Kollar L.M."/>
            <person name="Olsson S."/>
            <person name="Huttunen S."/>
            <person name="Landis J.B."/>
            <person name="Wickett N.J."/>
            <person name="Johnson M.G."/>
            <person name="Rensing S.A."/>
            <person name="Grimwood J."/>
            <person name="Schmutz J."/>
            <person name="Mcdaniel S.F."/>
        </authorList>
    </citation>
    <scope>NUCLEOTIDE SEQUENCE</scope>
    <source>
        <strain evidence="1">R40</strain>
    </source>
</reference>
<comment type="caution">
    <text evidence="1">The sequence shown here is derived from an EMBL/GenBank/DDBJ whole genome shotgun (WGS) entry which is preliminary data.</text>
</comment>